<organism evidence="1 2">
    <name type="scientific">Choiromyces venosus 120613-1</name>
    <dbReference type="NCBI Taxonomy" id="1336337"/>
    <lineage>
        <taxon>Eukaryota</taxon>
        <taxon>Fungi</taxon>
        <taxon>Dikarya</taxon>
        <taxon>Ascomycota</taxon>
        <taxon>Pezizomycotina</taxon>
        <taxon>Pezizomycetes</taxon>
        <taxon>Pezizales</taxon>
        <taxon>Tuberaceae</taxon>
        <taxon>Choiromyces</taxon>
    </lineage>
</organism>
<dbReference type="AlphaFoldDB" id="A0A3N4J5U7"/>
<reference evidence="1 2" key="1">
    <citation type="journal article" date="2018" name="Nat. Ecol. Evol.">
        <title>Pezizomycetes genomes reveal the molecular basis of ectomycorrhizal truffle lifestyle.</title>
        <authorList>
            <person name="Murat C."/>
            <person name="Payen T."/>
            <person name="Noel B."/>
            <person name="Kuo A."/>
            <person name="Morin E."/>
            <person name="Chen J."/>
            <person name="Kohler A."/>
            <person name="Krizsan K."/>
            <person name="Balestrini R."/>
            <person name="Da Silva C."/>
            <person name="Montanini B."/>
            <person name="Hainaut M."/>
            <person name="Levati E."/>
            <person name="Barry K.W."/>
            <person name="Belfiori B."/>
            <person name="Cichocki N."/>
            <person name="Clum A."/>
            <person name="Dockter R.B."/>
            <person name="Fauchery L."/>
            <person name="Guy J."/>
            <person name="Iotti M."/>
            <person name="Le Tacon F."/>
            <person name="Lindquist E.A."/>
            <person name="Lipzen A."/>
            <person name="Malagnac F."/>
            <person name="Mello A."/>
            <person name="Molinier V."/>
            <person name="Miyauchi S."/>
            <person name="Poulain J."/>
            <person name="Riccioni C."/>
            <person name="Rubini A."/>
            <person name="Sitrit Y."/>
            <person name="Splivallo R."/>
            <person name="Traeger S."/>
            <person name="Wang M."/>
            <person name="Zifcakova L."/>
            <person name="Wipf D."/>
            <person name="Zambonelli A."/>
            <person name="Paolocci F."/>
            <person name="Nowrousian M."/>
            <person name="Ottonello S."/>
            <person name="Baldrian P."/>
            <person name="Spatafora J.W."/>
            <person name="Henrissat B."/>
            <person name="Nagy L.G."/>
            <person name="Aury J.M."/>
            <person name="Wincker P."/>
            <person name="Grigoriev I.V."/>
            <person name="Bonfante P."/>
            <person name="Martin F.M."/>
        </authorList>
    </citation>
    <scope>NUCLEOTIDE SEQUENCE [LARGE SCALE GENOMIC DNA]</scope>
    <source>
        <strain evidence="1 2">120613-1</strain>
    </source>
</reference>
<evidence type="ECO:0000313" key="1">
    <source>
        <dbReference type="EMBL" id="RPA93546.1"/>
    </source>
</evidence>
<protein>
    <submittedName>
        <fullName evidence="1">Uncharacterized protein</fullName>
    </submittedName>
</protein>
<dbReference type="Proteomes" id="UP000276215">
    <property type="component" value="Unassembled WGS sequence"/>
</dbReference>
<dbReference type="EMBL" id="ML120450">
    <property type="protein sequence ID" value="RPA93546.1"/>
    <property type="molecule type" value="Genomic_DNA"/>
</dbReference>
<evidence type="ECO:0000313" key="2">
    <source>
        <dbReference type="Proteomes" id="UP000276215"/>
    </source>
</evidence>
<name>A0A3N4J5U7_9PEZI</name>
<gene>
    <name evidence="1" type="ORF">L873DRAFT_1815732</name>
</gene>
<sequence length="77" mass="8637">DHNHCIGVPTIIIDEVSELVSNLSQHDNFDCFMTSGNTWGDRRTYSIQSSNQSSHNALSWMACHDDACMVHRGDKEA</sequence>
<keyword evidence="2" id="KW-1185">Reference proteome</keyword>
<feature type="non-terminal residue" evidence="1">
    <location>
        <position position="1"/>
    </location>
</feature>
<proteinExistence type="predicted"/>
<accession>A0A3N4J5U7</accession>